<protein>
    <submittedName>
        <fullName evidence="1">Uncharacterized protein</fullName>
    </submittedName>
</protein>
<evidence type="ECO:0000313" key="1">
    <source>
        <dbReference type="EMBL" id="MEQ2189851.1"/>
    </source>
</evidence>
<organism evidence="1 2">
    <name type="scientific">Goodea atripinnis</name>
    <dbReference type="NCBI Taxonomy" id="208336"/>
    <lineage>
        <taxon>Eukaryota</taxon>
        <taxon>Metazoa</taxon>
        <taxon>Chordata</taxon>
        <taxon>Craniata</taxon>
        <taxon>Vertebrata</taxon>
        <taxon>Euteleostomi</taxon>
        <taxon>Actinopterygii</taxon>
        <taxon>Neopterygii</taxon>
        <taxon>Teleostei</taxon>
        <taxon>Neoteleostei</taxon>
        <taxon>Acanthomorphata</taxon>
        <taxon>Ovalentaria</taxon>
        <taxon>Atherinomorphae</taxon>
        <taxon>Cyprinodontiformes</taxon>
        <taxon>Goodeidae</taxon>
        <taxon>Goodea</taxon>
    </lineage>
</organism>
<proteinExistence type="predicted"/>
<keyword evidence="2" id="KW-1185">Reference proteome</keyword>
<feature type="non-terminal residue" evidence="1">
    <location>
        <position position="1"/>
    </location>
</feature>
<dbReference type="EMBL" id="JAHRIO010094428">
    <property type="protein sequence ID" value="MEQ2189851.1"/>
    <property type="molecule type" value="Genomic_DNA"/>
</dbReference>
<dbReference type="Proteomes" id="UP001476798">
    <property type="component" value="Unassembled WGS sequence"/>
</dbReference>
<evidence type="ECO:0000313" key="2">
    <source>
        <dbReference type="Proteomes" id="UP001476798"/>
    </source>
</evidence>
<accession>A0ABV0Q226</accession>
<reference evidence="1 2" key="1">
    <citation type="submission" date="2021-06" db="EMBL/GenBank/DDBJ databases">
        <authorList>
            <person name="Palmer J.M."/>
        </authorList>
    </citation>
    <scope>NUCLEOTIDE SEQUENCE [LARGE SCALE GENOMIC DNA]</scope>
    <source>
        <strain evidence="1 2">GA_2019</strain>
        <tissue evidence="1">Muscle</tissue>
    </source>
</reference>
<name>A0ABV0Q226_9TELE</name>
<comment type="caution">
    <text evidence="1">The sequence shown here is derived from an EMBL/GenBank/DDBJ whole genome shotgun (WGS) entry which is preliminary data.</text>
</comment>
<gene>
    <name evidence="1" type="ORF">GOODEAATRI_029700</name>
</gene>
<sequence>CDVTTLINMVRICFCQPCYQLLLCLSSNLFEWMICRWNHLHMTRPVATFLFRSQKTLHTRLLLSTPPACPHRHLLRPMERPVRCLPPHFSVWLITLCYH</sequence>